<keyword evidence="3 5" id="KW-1133">Transmembrane helix</keyword>
<dbReference type="Pfam" id="PF07690">
    <property type="entry name" value="MFS_1"/>
    <property type="match status" value="2"/>
</dbReference>
<reference evidence="8" key="1">
    <citation type="journal article" date="2019" name="Int. J. Syst. Evol. Microbiol.">
        <title>The Global Catalogue of Microorganisms (GCM) 10K type strain sequencing project: providing services to taxonomists for standard genome sequencing and annotation.</title>
        <authorList>
            <consortium name="The Broad Institute Genomics Platform"/>
            <consortium name="The Broad Institute Genome Sequencing Center for Infectious Disease"/>
            <person name="Wu L."/>
            <person name="Ma J."/>
        </authorList>
    </citation>
    <scope>NUCLEOTIDE SEQUENCE [LARGE SCALE GENOMIC DNA]</scope>
    <source>
        <strain evidence="8">SYNS20</strain>
    </source>
</reference>
<dbReference type="Proteomes" id="UP001596523">
    <property type="component" value="Unassembled WGS sequence"/>
</dbReference>
<evidence type="ECO:0000313" key="8">
    <source>
        <dbReference type="Proteomes" id="UP001596523"/>
    </source>
</evidence>
<dbReference type="InterPro" id="IPR036259">
    <property type="entry name" value="MFS_trans_sf"/>
</dbReference>
<keyword evidence="4 5" id="KW-0472">Membrane</keyword>
<evidence type="ECO:0000256" key="3">
    <source>
        <dbReference type="ARBA" id="ARBA00022989"/>
    </source>
</evidence>
<evidence type="ECO:0000259" key="6">
    <source>
        <dbReference type="PROSITE" id="PS50850"/>
    </source>
</evidence>
<feature type="transmembrane region" description="Helical" evidence="5">
    <location>
        <begin position="151"/>
        <end position="170"/>
    </location>
</feature>
<feature type="transmembrane region" description="Helical" evidence="5">
    <location>
        <begin position="30"/>
        <end position="52"/>
    </location>
</feature>
<evidence type="ECO:0000256" key="2">
    <source>
        <dbReference type="ARBA" id="ARBA00022692"/>
    </source>
</evidence>
<dbReference type="EMBL" id="JBHTCF010000005">
    <property type="protein sequence ID" value="MFC7305626.1"/>
    <property type="molecule type" value="Genomic_DNA"/>
</dbReference>
<dbReference type="Gene3D" id="1.20.1250.20">
    <property type="entry name" value="MFS general substrate transporter like domains"/>
    <property type="match status" value="2"/>
</dbReference>
<proteinExistence type="predicted"/>
<evidence type="ECO:0000256" key="5">
    <source>
        <dbReference type="SAM" id="Phobius"/>
    </source>
</evidence>
<accession>A0ABW2JJM5</accession>
<name>A0ABW2JJM5_9ACTN</name>
<organism evidence="7 8">
    <name type="scientific">Streptomyces monticola</name>
    <dbReference type="NCBI Taxonomy" id="2666263"/>
    <lineage>
        <taxon>Bacteria</taxon>
        <taxon>Bacillati</taxon>
        <taxon>Actinomycetota</taxon>
        <taxon>Actinomycetes</taxon>
        <taxon>Kitasatosporales</taxon>
        <taxon>Streptomycetaceae</taxon>
        <taxon>Streptomyces</taxon>
    </lineage>
</organism>
<gene>
    <name evidence="7" type="ORF">ACFQVC_15515</name>
</gene>
<feature type="transmembrane region" description="Helical" evidence="5">
    <location>
        <begin position="240"/>
        <end position="260"/>
    </location>
</feature>
<keyword evidence="8" id="KW-1185">Reference proteome</keyword>
<feature type="transmembrane region" description="Helical" evidence="5">
    <location>
        <begin position="334"/>
        <end position="355"/>
    </location>
</feature>
<protein>
    <submittedName>
        <fullName evidence="7">MFS transporter</fullName>
    </submittedName>
</protein>
<sequence>MWVGFYGPLQILLAQQAAQLAPPGVSKETVLAWVTGAGAVVSLLANPLFGALSDRTASRFGRRTPWIVTGAAGGALALLLTSAADSVAAMALGWCLAQLTLNAAFAAVTAAVPDRVPRLQRGSVGGWLGGTQLLGVVTGTGLATLTGGIAAGYAACAVFTALAVLPYVLLHRDLRLDPADRPAFSWRGFLRGFWLSPRRHPDLAWAWLTRFLINLGNVLVLLYLLYYLRDRLQVRDPEAHVLILTAVNGVTMLATVVVGGVWSDRLGRRKPFVMWSGCLMAAATSMLAVWQTWTGAIVAAAVLGIAFGVFTSVDFALMTDVLPKAADRGKDLGVINIANSLPQVAAPALAAPIVTLAGYRVLYAVAAAIGLAGAVLVTRIRGVD</sequence>
<dbReference type="InterPro" id="IPR011701">
    <property type="entry name" value="MFS"/>
</dbReference>
<feature type="transmembrane region" description="Helical" evidence="5">
    <location>
        <begin position="207"/>
        <end position="228"/>
    </location>
</feature>
<evidence type="ECO:0000313" key="7">
    <source>
        <dbReference type="EMBL" id="MFC7305626.1"/>
    </source>
</evidence>
<feature type="transmembrane region" description="Helical" evidence="5">
    <location>
        <begin position="90"/>
        <end position="112"/>
    </location>
</feature>
<dbReference type="RefSeq" id="WP_381831068.1">
    <property type="nucleotide sequence ID" value="NZ_JBHTCF010000005.1"/>
</dbReference>
<feature type="transmembrane region" description="Helical" evidence="5">
    <location>
        <begin position="361"/>
        <end position="380"/>
    </location>
</feature>
<feature type="transmembrane region" description="Helical" evidence="5">
    <location>
        <begin position="296"/>
        <end position="322"/>
    </location>
</feature>
<comment type="caution">
    <text evidence="7">The sequence shown here is derived from an EMBL/GenBank/DDBJ whole genome shotgun (WGS) entry which is preliminary data.</text>
</comment>
<feature type="transmembrane region" description="Helical" evidence="5">
    <location>
        <begin position="64"/>
        <end position="84"/>
    </location>
</feature>
<dbReference type="InterPro" id="IPR005829">
    <property type="entry name" value="Sugar_transporter_CS"/>
</dbReference>
<feature type="domain" description="Major facilitator superfamily (MFS) profile" evidence="6">
    <location>
        <begin position="202"/>
        <end position="384"/>
    </location>
</feature>
<dbReference type="PANTHER" id="PTHR23528:SF1">
    <property type="entry name" value="MAJOR FACILITATOR SUPERFAMILY (MFS) PROFILE DOMAIN-CONTAINING PROTEIN"/>
    <property type="match status" value="1"/>
</dbReference>
<dbReference type="SUPFAM" id="SSF103473">
    <property type="entry name" value="MFS general substrate transporter"/>
    <property type="match status" value="1"/>
</dbReference>
<dbReference type="PROSITE" id="PS00216">
    <property type="entry name" value="SUGAR_TRANSPORT_1"/>
    <property type="match status" value="1"/>
</dbReference>
<dbReference type="InterPro" id="IPR020846">
    <property type="entry name" value="MFS_dom"/>
</dbReference>
<feature type="transmembrane region" description="Helical" evidence="5">
    <location>
        <begin position="272"/>
        <end position="290"/>
    </location>
</feature>
<dbReference type="PANTHER" id="PTHR23528">
    <property type="match status" value="1"/>
</dbReference>
<evidence type="ECO:0000256" key="1">
    <source>
        <dbReference type="ARBA" id="ARBA00004651"/>
    </source>
</evidence>
<evidence type="ECO:0000256" key="4">
    <source>
        <dbReference type="ARBA" id="ARBA00023136"/>
    </source>
</evidence>
<comment type="subcellular location">
    <subcellularLocation>
        <location evidence="1">Cell membrane</location>
        <topology evidence="1">Multi-pass membrane protein</topology>
    </subcellularLocation>
</comment>
<keyword evidence="2 5" id="KW-0812">Transmembrane</keyword>
<dbReference type="PROSITE" id="PS50850">
    <property type="entry name" value="MFS"/>
    <property type="match status" value="1"/>
</dbReference>